<comment type="caution">
    <text evidence="3">The sequence shown here is derived from an EMBL/GenBank/DDBJ whole genome shotgun (WGS) entry which is preliminary data.</text>
</comment>
<feature type="chain" id="PRO_5046623838" evidence="1">
    <location>
        <begin position="24"/>
        <end position="371"/>
    </location>
</feature>
<dbReference type="PANTHER" id="PTHR30535">
    <property type="entry name" value="VITAMIN B12-BINDING PROTEIN"/>
    <property type="match status" value="1"/>
</dbReference>
<evidence type="ECO:0000259" key="2">
    <source>
        <dbReference type="PROSITE" id="PS50983"/>
    </source>
</evidence>
<name>A0ABS9WEE8_9PROT</name>
<proteinExistence type="predicted"/>
<dbReference type="InterPro" id="IPR002491">
    <property type="entry name" value="ABC_transptr_periplasmic_BD"/>
</dbReference>
<feature type="signal peptide" evidence="1">
    <location>
        <begin position="1"/>
        <end position="23"/>
    </location>
</feature>
<dbReference type="RefSeq" id="WP_120009501.1">
    <property type="nucleotide sequence ID" value="NZ_JALBUU010000125.1"/>
</dbReference>
<gene>
    <name evidence="3" type="ORF">MON41_26030</name>
</gene>
<reference evidence="3 4" key="1">
    <citation type="submission" date="2022-03" db="EMBL/GenBank/DDBJ databases">
        <title>Complete genome analysis of Roseomonas KG 17.1 : a prolific producer of plant growth promoters.</title>
        <authorList>
            <person name="Saadouli I."/>
            <person name="Najjari A."/>
            <person name="Mosbah A."/>
            <person name="Ouzari H.I."/>
        </authorList>
    </citation>
    <scope>NUCLEOTIDE SEQUENCE [LARGE SCALE GENOMIC DNA]</scope>
    <source>
        <strain evidence="3 4">KG17-1</strain>
    </source>
</reference>
<keyword evidence="1" id="KW-0732">Signal</keyword>
<dbReference type="Pfam" id="PF01497">
    <property type="entry name" value="Peripla_BP_2"/>
    <property type="match status" value="1"/>
</dbReference>
<protein>
    <submittedName>
        <fullName evidence="3">ABC transporter substrate-binding protein</fullName>
    </submittedName>
</protein>
<dbReference type="Proteomes" id="UP001201985">
    <property type="component" value="Unassembled WGS sequence"/>
</dbReference>
<dbReference type="EMBL" id="JALBUU010000125">
    <property type="protein sequence ID" value="MCI0757095.1"/>
    <property type="molecule type" value="Genomic_DNA"/>
</dbReference>
<dbReference type="Gene3D" id="3.40.50.1980">
    <property type="entry name" value="Nitrogenase molybdenum iron protein domain"/>
    <property type="match status" value="2"/>
</dbReference>
<organism evidence="3 4">
    <name type="scientific">Teichococcus vastitatis</name>
    <dbReference type="NCBI Taxonomy" id="2307076"/>
    <lineage>
        <taxon>Bacteria</taxon>
        <taxon>Pseudomonadati</taxon>
        <taxon>Pseudomonadota</taxon>
        <taxon>Alphaproteobacteria</taxon>
        <taxon>Acetobacterales</taxon>
        <taxon>Roseomonadaceae</taxon>
        <taxon>Roseomonas</taxon>
    </lineage>
</organism>
<dbReference type="PANTHER" id="PTHR30535:SF34">
    <property type="entry name" value="MOLYBDATE-BINDING PROTEIN MOLA"/>
    <property type="match status" value="1"/>
</dbReference>
<accession>A0ABS9WEE8</accession>
<evidence type="ECO:0000313" key="3">
    <source>
        <dbReference type="EMBL" id="MCI0757095.1"/>
    </source>
</evidence>
<dbReference type="SUPFAM" id="SSF53807">
    <property type="entry name" value="Helical backbone' metal receptor"/>
    <property type="match status" value="1"/>
</dbReference>
<sequence length="371" mass="39119">MRRRVLLQGIGLSALPAPFLARAASPVTLTDILGRVVRLQRPARRILLVQARHVLAMALLHPDPVSLVVGWGDDLRRMNPPDYAAVRARFPQADAVPVLSRGQASGLLLESIMASRPDLVVFSLGLLPSLGQGMPEQLTSIGVPAVSIDFFINPMKHTRPSMALLGQALGVPDRAAAFDAFYAGQLGAIASRLSGLREARPSVLVHAHAGGTPCCSSPGQGAFDSMIRFAGGHNIGTGLLPGATGELSLEQVLSQDPQVYVATGGPFAGRGGIPLGAGVAAAEAAEALAEILRRERLSSLSAVRQGRAHAIWHGFNDTPAHLLMLQALARWLHPDRCGDLDPAGTMASLNSRFLSIPMQGAHWADLPPQSQ</sequence>
<evidence type="ECO:0000313" key="4">
    <source>
        <dbReference type="Proteomes" id="UP001201985"/>
    </source>
</evidence>
<keyword evidence="4" id="KW-1185">Reference proteome</keyword>
<dbReference type="InterPro" id="IPR050902">
    <property type="entry name" value="ABC_Transporter_SBP"/>
</dbReference>
<feature type="domain" description="Fe/B12 periplasmic-binding" evidence="2">
    <location>
        <begin position="45"/>
        <end position="340"/>
    </location>
</feature>
<dbReference type="PROSITE" id="PS50983">
    <property type="entry name" value="FE_B12_PBP"/>
    <property type="match status" value="1"/>
</dbReference>
<evidence type="ECO:0000256" key="1">
    <source>
        <dbReference type="SAM" id="SignalP"/>
    </source>
</evidence>